<evidence type="ECO:0000256" key="3">
    <source>
        <dbReference type="ARBA" id="ARBA00023002"/>
    </source>
</evidence>
<organism evidence="7 8">
    <name type="scientific">Chryseosolibacter indicus</name>
    <dbReference type="NCBI Taxonomy" id="2782351"/>
    <lineage>
        <taxon>Bacteria</taxon>
        <taxon>Pseudomonadati</taxon>
        <taxon>Bacteroidota</taxon>
        <taxon>Cytophagia</taxon>
        <taxon>Cytophagales</taxon>
        <taxon>Chryseotaleaceae</taxon>
        <taxon>Chryseosolibacter</taxon>
    </lineage>
</organism>
<gene>
    <name evidence="7" type="ORF">KK060_02225</name>
</gene>
<evidence type="ECO:0000313" key="7">
    <source>
        <dbReference type="EMBL" id="MBT1702073.1"/>
    </source>
</evidence>
<evidence type="ECO:0000256" key="2">
    <source>
        <dbReference type="ARBA" id="ARBA00022723"/>
    </source>
</evidence>
<dbReference type="PANTHER" id="PTHR44379:SF2">
    <property type="entry name" value="BLR6218 PROTEIN"/>
    <property type="match status" value="1"/>
</dbReference>
<dbReference type="EMBL" id="JAHESD010000003">
    <property type="protein sequence ID" value="MBT1702073.1"/>
    <property type="molecule type" value="Genomic_DNA"/>
</dbReference>
<comment type="caution">
    <text evidence="7">The sequence shown here is derived from an EMBL/GenBank/DDBJ whole genome shotgun (WGS) entry which is preliminary data.</text>
</comment>
<dbReference type="SUPFAM" id="SSF54292">
    <property type="entry name" value="2Fe-2S ferredoxin-like"/>
    <property type="match status" value="1"/>
</dbReference>
<keyword evidence="1" id="KW-0001">2Fe-2S</keyword>
<keyword evidence="5" id="KW-0411">Iron-sulfur</keyword>
<dbReference type="CDD" id="cd00207">
    <property type="entry name" value="fer2"/>
    <property type="match status" value="1"/>
</dbReference>
<dbReference type="Gene3D" id="3.10.20.30">
    <property type="match status" value="1"/>
</dbReference>
<dbReference type="RefSeq" id="WP_254151767.1">
    <property type="nucleotide sequence ID" value="NZ_JAHESD010000003.1"/>
</dbReference>
<dbReference type="InterPro" id="IPR002888">
    <property type="entry name" value="2Fe-2S-bd"/>
</dbReference>
<reference evidence="7 8" key="1">
    <citation type="submission" date="2021-05" db="EMBL/GenBank/DDBJ databases">
        <title>A Polyphasic approach of four new species of the genus Ohtaekwangia: Ohtaekwangia histidinii sp. nov., Ohtaekwangia cretensis sp. nov., Ohtaekwangia indiensis sp. nov., Ohtaekwangia reichenbachii sp. nov. from diverse environment.</title>
        <authorList>
            <person name="Octaviana S."/>
        </authorList>
    </citation>
    <scope>NUCLEOTIDE SEQUENCE [LARGE SCALE GENOMIC DNA]</scope>
    <source>
        <strain evidence="7 8">PWU20</strain>
    </source>
</reference>
<feature type="domain" description="2Fe-2S ferredoxin-type" evidence="6">
    <location>
        <begin position="2"/>
        <end position="78"/>
    </location>
</feature>
<keyword evidence="8" id="KW-1185">Reference proteome</keyword>
<dbReference type="PROSITE" id="PS00197">
    <property type="entry name" value="2FE2S_FER_1"/>
    <property type="match status" value="1"/>
</dbReference>
<keyword evidence="3" id="KW-0560">Oxidoreductase</keyword>
<evidence type="ECO:0000256" key="4">
    <source>
        <dbReference type="ARBA" id="ARBA00023004"/>
    </source>
</evidence>
<name>A0ABS5VKV3_9BACT</name>
<keyword evidence="4" id="KW-0408">Iron</keyword>
<dbReference type="InterPro" id="IPR036010">
    <property type="entry name" value="2Fe-2S_ferredoxin-like_sf"/>
</dbReference>
<evidence type="ECO:0000259" key="6">
    <source>
        <dbReference type="PROSITE" id="PS51085"/>
    </source>
</evidence>
<dbReference type="PROSITE" id="PS51085">
    <property type="entry name" value="2FE2S_FER_2"/>
    <property type="match status" value="1"/>
</dbReference>
<keyword evidence="2" id="KW-0479">Metal-binding</keyword>
<dbReference type="SUPFAM" id="SSF47741">
    <property type="entry name" value="CO dehydrogenase ISP C-domain like"/>
    <property type="match status" value="1"/>
</dbReference>
<proteinExistence type="predicted"/>
<dbReference type="InterPro" id="IPR051452">
    <property type="entry name" value="Diverse_Oxidoreductases"/>
</dbReference>
<dbReference type="InterPro" id="IPR001041">
    <property type="entry name" value="2Fe-2S_ferredoxin-type"/>
</dbReference>
<dbReference type="Pfam" id="PF00111">
    <property type="entry name" value="Fer2"/>
    <property type="match status" value="1"/>
</dbReference>
<dbReference type="Gene3D" id="1.10.150.120">
    <property type="entry name" value="[2Fe-2S]-binding domain"/>
    <property type="match status" value="1"/>
</dbReference>
<dbReference type="InterPro" id="IPR036884">
    <property type="entry name" value="2Fe-2S-bd_dom_sf"/>
</dbReference>
<dbReference type="PANTHER" id="PTHR44379">
    <property type="entry name" value="OXIDOREDUCTASE WITH IRON-SULFUR SUBUNIT"/>
    <property type="match status" value="1"/>
</dbReference>
<accession>A0ABS5VKV3</accession>
<dbReference type="Proteomes" id="UP000772618">
    <property type="component" value="Unassembled WGS sequence"/>
</dbReference>
<sequence length="159" mass="17110">MASITLKINDKNITIDADPKMPLLWAIRDLIGLTGTKYGCGIAQCGACTVHLEGNPVRSCSIPVSAASNKNITTIEGLSEDNSHPVQQAWIQEQVPQCGYCQSGQIMAATALLKRNPNPADKDIDSAMQGHLCRCGTYPRIRKAIKTASQLMNQKASAK</sequence>
<evidence type="ECO:0000256" key="1">
    <source>
        <dbReference type="ARBA" id="ARBA00022714"/>
    </source>
</evidence>
<dbReference type="InterPro" id="IPR012675">
    <property type="entry name" value="Beta-grasp_dom_sf"/>
</dbReference>
<evidence type="ECO:0000313" key="8">
    <source>
        <dbReference type="Proteomes" id="UP000772618"/>
    </source>
</evidence>
<evidence type="ECO:0000256" key="5">
    <source>
        <dbReference type="ARBA" id="ARBA00023014"/>
    </source>
</evidence>
<dbReference type="InterPro" id="IPR006058">
    <property type="entry name" value="2Fe2S_fd_BS"/>
</dbReference>
<dbReference type="Pfam" id="PF01799">
    <property type="entry name" value="Fer2_2"/>
    <property type="match status" value="1"/>
</dbReference>
<protein>
    <submittedName>
        <fullName evidence="7">(2Fe-2S)-binding protein</fullName>
    </submittedName>
</protein>